<accession>C3J9X9</accession>
<protein>
    <recommendedName>
        <fullName evidence="3">Nitrogen regulatory protein P-II</fullName>
    </recommendedName>
</protein>
<reference evidence="1 2" key="1">
    <citation type="submission" date="2009-04" db="EMBL/GenBank/DDBJ databases">
        <authorList>
            <person name="Sebastian Y."/>
            <person name="Madupu R."/>
            <person name="Durkin A.S."/>
            <person name="Torralba M."/>
            <person name="Methe B."/>
            <person name="Sutton G.G."/>
            <person name="Strausberg R.L."/>
            <person name="Nelson K.E."/>
        </authorList>
    </citation>
    <scope>NUCLEOTIDE SEQUENCE [LARGE SCALE GENOMIC DNA]</scope>
    <source>
        <strain evidence="2">ATCC 35406 / BCRC 14492 / JCM 8526 / NCTC 13058 / HG 370</strain>
    </source>
</reference>
<dbReference type="Gene3D" id="3.30.70.120">
    <property type="match status" value="1"/>
</dbReference>
<dbReference type="GeneID" id="93364742"/>
<evidence type="ECO:0000313" key="1">
    <source>
        <dbReference type="EMBL" id="EEN82964.1"/>
    </source>
</evidence>
<gene>
    <name evidence="1" type="ORF">POREN0001_0900</name>
</gene>
<organism evidence="1 2">
    <name type="scientific">Porphyromonas endodontalis (strain ATCC 35406 / DSM 24491 / JCM 8526 / CCUG 16442 / BCRC 14492 / NCTC 13058 / HG 370)</name>
    <name type="common">Bacteroides endodontalis</name>
    <dbReference type="NCBI Taxonomy" id="553175"/>
    <lineage>
        <taxon>Bacteria</taxon>
        <taxon>Pseudomonadati</taxon>
        <taxon>Bacteroidota</taxon>
        <taxon>Bacteroidia</taxon>
        <taxon>Bacteroidales</taxon>
        <taxon>Porphyromonadaceae</taxon>
        <taxon>Porphyromonas</taxon>
    </lineage>
</organism>
<dbReference type="NCBIfam" id="NF045581">
    <property type="entry name" value="PG0541_fam"/>
    <property type="match status" value="1"/>
</dbReference>
<comment type="caution">
    <text evidence="1">The sequence shown here is derived from an EMBL/GenBank/DDBJ whole genome shotgun (WGS) entry which is preliminary data.</text>
</comment>
<dbReference type="InterPro" id="IPR015867">
    <property type="entry name" value="N-reg_PII/ATP_PRibTrfase_C"/>
</dbReference>
<dbReference type="RefSeq" id="WP_004333200.1">
    <property type="nucleotide sequence ID" value="NZ_ACNN01000016.1"/>
</dbReference>
<proteinExistence type="predicted"/>
<dbReference type="InterPro" id="IPR011322">
    <property type="entry name" value="N-reg_PII-like_a/b"/>
</dbReference>
<dbReference type="EMBL" id="ACNN01000016">
    <property type="protein sequence ID" value="EEN82964.1"/>
    <property type="molecule type" value="Genomic_DNA"/>
</dbReference>
<name>C3J9X9_POREA</name>
<dbReference type="Proteomes" id="UP000004295">
    <property type="component" value="Unassembled WGS sequence"/>
</dbReference>
<sequence length="100" mass="11045">MNPDKIIFISFNQALHGLVIRLLERHNLRGYTQWDEIRGVGSRGGEPHQGSHAWPTLNGALLVACPGAVVPTILEELHALDESQPLQGLRAFVWNVEASI</sequence>
<dbReference type="SUPFAM" id="SSF54913">
    <property type="entry name" value="GlnB-like"/>
    <property type="match status" value="1"/>
</dbReference>
<dbReference type="STRING" id="553175.POREN0001_0900"/>
<keyword evidence="2" id="KW-1185">Reference proteome</keyword>
<evidence type="ECO:0008006" key="3">
    <source>
        <dbReference type="Google" id="ProtNLM"/>
    </source>
</evidence>
<dbReference type="eggNOG" id="COG0347">
    <property type="taxonomic scope" value="Bacteria"/>
</dbReference>
<dbReference type="AlphaFoldDB" id="C3J9X9"/>
<evidence type="ECO:0000313" key="2">
    <source>
        <dbReference type="Proteomes" id="UP000004295"/>
    </source>
</evidence>